<evidence type="ECO:0000313" key="2">
    <source>
        <dbReference type="EMBL" id="GES97321.1"/>
    </source>
</evidence>
<dbReference type="Proteomes" id="UP000615446">
    <property type="component" value="Unassembled WGS sequence"/>
</dbReference>
<evidence type="ECO:0000313" key="3">
    <source>
        <dbReference type="Proteomes" id="UP000615446"/>
    </source>
</evidence>
<proteinExistence type="predicted"/>
<evidence type="ECO:0000256" key="1">
    <source>
        <dbReference type="SAM" id="Coils"/>
    </source>
</evidence>
<accession>A0A8H3M4A4</accession>
<protein>
    <submittedName>
        <fullName evidence="2">Uncharacterized protein</fullName>
    </submittedName>
</protein>
<gene>
    <name evidence="2" type="ORF">RCL2_002391600</name>
</gene>
<organism evidence="2 3">
    <name type="scientific">Rhizophagus clarus</name>
    <dbReference type="NCBI Taxonomy" id="94130"/>
    <lineage>
        <taxon>Eukaryota</taxon>
        <taxon>Fungi</taxon>
        <taxon>Fungi incertae sedis</taxon>
        <taxon>Mucoromycota</taxon>
        <taxon>Glomeromycotina</taxon>
        <taxon>Glomeromycetes</taxon>
        <taxon>Glomerales</taxon>
        <taxon>Glomeraceae</taxon>
        <taxon>Rhizophagus</taxon>
    </lineage>
</organism>
<name>A0A8H3M4A4_9GLOM</name>
<keyword evidence="1" id="KW-0175">Coiled coil</keyword>
<feature type="coiled-coil region" evidence="1">
    <location>
        <begin position="63"/>
        <end position="114"/>
    </location>
</feature>
<dbReference type="AlphaFoldDB" id="A0A8H3M4A4"/>
<dbReference type="EMBL" id="BLAL01000257">
    <property type="protein sequence ID" value="GES97321.1"/>
    <property type="molecule type" value="Genomic_DNA"/>
</dbReference>
<reference evidence="2" key="1">
    <citation type="submission" date="2019-10" db="EMBL/GenBank/DDBJ databases">
        <title>Conservation and host-specific expression of non-tandemly repeated heterogenous ribosome RNA gene in arbuscular mycorrhizal fungi.</title>
        <authorList>
            <person name="Maeda T."/>
            <person name="Kobayashi Y."/>
            <person name="Nakagawa T."/>
            <person name="Ezawa T."/>
            <person name="Yamaguchi K."/>
            <person name="Bino T."/>
            <person name="Nishimoto Y."/>
            <person name="Shigenobu S."/>
            <person name="Kawaguchi M."/>
        </authorList>
    </citation>
    <scope>NUCLEOTIDE SEQUENCE</scope>
    <source>
        <strain evidence="2">HR1</strain>
    </source>
</reference>
<comment type="caution">
    <text evidence="2">The sequence shown here is derived from an EMBL/GenBank/DDBJ whole genome shotgun (WGS) entry which is preliminary data.</text>
</comment>
<sequence>MAANTMKNPNTTIINSNYIFSAKVDVEPKFSGNKYYYYSNNRNETISHTQMENIIGLELQKHYEFLEDDNVNIQIKSEFLKEERELFESQCNDLEQQLKEIKSQIQSLKQKKVESSNYQSTTRNFNLSDDDHNNIIFNNDIIELQDTLENYVTNLTPKINININEVKKLLIKYGCQSKIFDKEPTNKLLVKAILQRHVLEEILTQADFYFTRSNKNYYPESDITPIRLRRQIYIALGTRGFNDISTSDGIHNLIYVISKKINMMMNKYRVIKDIKKKKYVNSLAKDLVISVIRIFYFSLLIQEPGVKYHWFNNNEKINQSYMKGSWDEDEIEDLVVEVCSFPLIFKSIYPNGFKVCAPAKVFPVHIMK</sequence>
<dbReference type="OrthoDB" id="2337013at2759"/>